<comment type="pathway">
    <text evidence="1">Glycolipid biosynthesis.</text>
</comment>
<organism evidence="17 18">
    <name type="scientific">Solea senegalensis</name>
    <name type="common">Senegalese sole</name>
    <dbReference type="NCBI Taxonomy" id="28829"/>
    <lineage>
        <taxon>Eukaryota</taxon>
        <taxon>Metazoa</taxon>
        <taxon>Chordata</taxon>
        <taxon>Craniata</taxon>
        <taxon>Vertebrata</taxon>
        <taxon>Euteleostomi</taxon>
        <taxon>Actinopterygii</taxon>
        <taxon>Neopterygii</taxon>
        <taxon>Teleostei</taxon>
        <taxon>Neoteleostei</taxon>
        <taxon>Acanthomorphata</taxon>
        <taxon>Carangaria</taxon>
        <taxon>Pleuronectiformes</taxon>
        <taxon>Pleuronectoidei</taxon>
        <taxon>Soleidae</taxon>
        <taxon>Solea</taxon>
    </lineage>
</organism>
<comment type="catalytic activity">
    <reaction evidence="7">
        <text>an alpha-Neu5Ac-(2-&gt;3)-beta-D-Gal-(1-&gt;4)-beta-D-GlcNAc-(1-&gt;3)-beta-D-Gal-(1-&gt;4)-beta-D-GlcNAc derivative + GDP-beta-L-fucose = an alpha-Neu5Ac-(2-&gt;3)-beta-D-Gal-(1-&gt;4)-beta-D-GlcNAc-(1-&gt;3)-beta-D-Gal-(1-&gt;4)-[alpha-L-Fuc-(1-&gt;3)]-beta-D-GlcNAc derivative + GDP + H(+)</text>
        <dbReference type="Rhea" id="RHEA:68044"/>
        <dbReference type="ChEBI" id="CHEBI:15378"/>
        <dbReference type="ChEBI" id="CHEBI:57273"/>
        <dbReference type="ChEBI" id="CHEBI:58189"/>
        <dbReference type="ChEBI" id="CHEBI:145343"/>
        <dbReference type="ChEBI" id="CHEBI:176900"/>
    </reaction>
    <physiologicalReaction direction="left-to-right" evidence="7">
        <dbReference type="Rhea" id="RHEA:68045"/>
    </physiologicalReaction>
</comment>
<feature type="domain" description="Fucosyltransferase C-terminal" evidence="15">
    <location>
        <begin position="199"/>
        <end position="379"/>
    </location>
</feature>
<evidence type="ECO:0000313" key="17">
    <source>
        <dbReference type="EMBL" id="KAG7500383.1"/>
    </source>
</evidence>
<sequence length="382" mass="44660">MRKCVASSKDFFFLCRFRMASTPSSTLRPLSIVVVLLAGVIILFTMYYRSFPLPKCHPAPKPAAVQKQSVATNRSKTKKPLVLLWFWPESKKFDMKDCKNVLEMDHCELTDDRSLYSKAHAVLIHHNDIKDDLSNLPTTPRPKFQRWIWLSMDTPPNTRKIAGIEALFNLTSSYRKDADIPVRWHLTVKKNPGPDFVPPKKERVLCWIVNSHDLNTTSAERYNYYNEVIKHIKVDVFDISADNVKGENYFQTISTCKFFLSFEESNHRDYITETFYGPLAVGTVPIVLGPPRKNYEKFVPGTSFIHVKDFPDAFALAEFLLKLDDDKEAYEKYFTWHRFYTLRRHFTDEQHKFTLAVCQACRHIGFSNEYRVVRDLYKWVSQ</sequence>
<comment type="similarity">
    <text evidence="14">Belongs to the glycosyltransferase 10 family.</text>
</comment>
<keyword evidence="3 14" id="KW-0333">Golgi apparatus</keyword>
<evidence type="ECO:0000256" key="4">
    <source>
        <dbReference type="ARBA" id="ARBA00023098"/>
    </source>
</evidence>
<comment type="catalytic activity">
    <reaction evidence="13">
        <text>an alpha-L-Fuc-(1-&gt;2)-beta-D-Gal-(1-&gt;4)-beta-D-GlcNAc derivative + GDP-beta-L-fucose = an alpha-L-Fuc-(1-&gt;2)-beta-D-Gal-(1-&gt;4)-[alpha-L-Fuc-(1-&gt;3)]-beta-D-GlcNAc derivative + GDP + H(+)</text>
        <dbReference type="Rhea" id="RHEA:77191"/>
        <dbReference type="ChEBI" id="CHEBI:15378"/>
        <dbReference type="ChEBI" id="CHEBI:57273"/>
        <dbReference type="ChEBI" id="CHEBI:58189"/>
        <dbReference type="ChEBI" id="CHEBI:133510"/>
        <dbReference type="ChEBI" id="CHEBI:195560"/>
    </reaction>
    <physiologicalReaction direction="left-to-right" evidence="13">
        <dbReference type="Rhea" id="RHEA:77192"/>
    </physiologicalReaction>
</comment>
<dbReference type="GO" id="GO:0032580">
    <property type="term" value="C:Golgi cisterna membrane"/>
    <property type="evidence" value="ECO:0007669"/>
    <property type="project" value="UniProtKB-SubCell"/>
</dbReference>
<dbReference type="GO" id="GO:0006629">
    <property type="term" value="P:lipid metabolic process"/>
    <property type="evidence" value="ECO:0007669"/>
    <property type="project" value="UniProtKB-KW"/>
</dbReference>
<evidence type="ECO:0000256" key="2">
    <source>
        <dbReference type="ARBA" id="ARBA00011738"/>
    </source>
</evidence>
<evidence type="ECO:0000256" key="11">
    <source>
        <dbReference type="ARBA" id="ARBA00037848"/>
    </source>
</evidence>
<evidence type="ECO:0000313" key="18">
    <source>
        <dbReference type="Proteomes" id="UP000693946"/>
    </source>
</evidence>
<dbReference type="AlphaFoldDB" id="A0AAV6R6S8"/>
<comment type="catalytic activity">
    <reaction evidence="10">
        <text>a neolactoside nLc4Cer + GDP-beta-L-fucose = a neolactoside III(3)-alpha-Fuc-nLc4Cer + GDP + H(+)</text>
        <dbReference type="Rhea" id="RHEA:48376"/>
        <dbReference type="ChEBI" id="CHEBI:15378"/>
        <dbReference type="ChEBI" id="CHEBI:57273"/>
        <dbReference type="ChEBI" id="CHEBI:58189"/>
        <dbReference type="ChEBI" id="CHEBI:90376"/>
        <dbReference type="ChEBI" id="CHEBI:90379"/>
    </reaction>
    <physiologicalReaction direction="left-to-right" evidence="10">
        <dbReference type="Rhea" id="RHEA:48377"/>
    </physiologicalReaction>
</comment>
<comment type="caution">
    <text evidence="17">The sequence shown here is derived from an EMBL/GenBank/DDBJ whole genome shotgun (WGS) entry which is preliminary data.</text>
</comment>
<comment type="catalytic activity">
    <reaction evidence="6">
        <text>alpha-D-galactosyl-(1-&gt;3)-beta-D-galactosyl-(1-&gt;4)-N-acetyl-beta-D-glucosaminyl-(1-&gt;3)-beta-D-galactosyl-(1-&gt;4)-beta-D-glucosyl-(1&lt;-&gt;1')-ceramide + GDP-beta-L-fucose = a neolactoside IV(3)-alpha-Gal,III(3)-alpha-Fuc-nLc4Cer + GDP + H(+)</text>
        <dbReference type="Rhea" id="RHEA:48380"/>
        <dbReference type="ChEBI" id="CHEBI:15378"/>
        <dbReference type="ChEBI" id="CHEBI:57273"/>
        <dbReference type="ChEBI" id="CHEBI:58189"/>
        <dbReference type="ChEBI" id="CHEBI:90380"/>
        <dbReference type="ChEBI" id="CHEBI:90381"/>
    </reaction>
    <physiologicalReaction direction="left-to-right" evidence="6">
        <dbReference type="Rhea" id="RHEA:48381"/>
    </physiologicalReaction>
</comment>
<keyword evidence="14" id="KW-0808">Transferase</keyword>
<feature type="domain" description="Fucosyltransferase N-terminal" evidence="16">
    <location>
        <begin position="78"/>
        <end position="184"/>
    </location>
</feature>
<comment type="catalytic activity">
    <reaction evidence="12">
        <text>beta-D-Gal-(1-&gt;4)-beta-D-GlcNAc-(1-&gt;3)-beta-D-Gal-(1-&gt;4)-D-Glc + GDP-beta-L-fucose = beta-D-Gal-(1-&gt;4)-[alpha-L-Fuc-(1-&gt;3)]-beta-D-GlcNAc-(1-&gt;3)-beta-D-Gal-(1-&gt;4)-D-Glc + GDP + H(+)</text>
        <dbReference type="Rhea" id="RHEA:77187"/>
        <dbReference type="ChEBI" id="CHEBI:15378"/>
        <dbReference type="ChEBI" id="CHEBI:57273"/>
        <dbReference type="ChEBI" id="CHEBI:58189"/>
        <dbReference type="ChEBI" id="CHEBI:60239"/>
        <dbReference type="ChEBI" id="CHEBI:61352"/>
    </reaction>
    <physiologicalReaction direction="left-to-right" evidence="12">
        <dbReference type="Rhea" id="RHEA:77188"/>
    </physiologicalReaction>
</comment>
<evidence type="ECO:0000259" key="15">
    <source>
        <dbReference type="Pfam" id="PF00852"/>
    </source>
</evidence>
<accession>A0AAV6R6S8</accession>
<comment type="catalytic activity">
    <reaction evidence="5">
        <text>a beta-D-galactosyl-(1-&gt;4)-N-acetyl-beta-D-glucosaminyl derivative + GDP-beta-L-fucose = a beta-D-galactosyl-(1-&gt;4)-[alpha-L-fucosyl-(1-&gt;3)]-N-acetyl-beta-D-glucosaminyl derivative + GDP + H(+)</text>
        <dbReference type="Rhea" id="RHEA:14257"/>
        <dbReference type="ChEBI" id="CHEBI:15378"/>
        <dbReference type="ChEBI" id="CHEBI:57273"/>
        <dbReference type="ChEBI" id="CHEBI:58189"/>
        <dbReference type="ChEBI" id="CHEBI:133507"/>
        <dbReference type="ChEBI" id="CHEBI:137941"/>
        <dbReference type="EC" id="2.4.1.152"/>
    </reaction>
    <physiologicalReaction direction="left-to-right" evidence="5">
        <dbReference type="Rhea" id="RHEA:14258"/>
    </physiologicalReaction>
</comment>
<gene>
    <name evidence="17" type="ORF">JOB18_017293</name>
</gene>
<dbReference type="PANTHER" id="PTHR11929:SF10">
    <property type="entry name" value="4-GALACTOSYL-N-ACETYLGLUCOSAMINIDE 3-ALPHA-L-FUCOSYLTRANSFERASE 9"/>
    <property type="match status" value="1"/>
</dbReference>
<evidence type="ECO:0000256" key="14">
    <source>
        <dbReference type="RuleBase" id="RU003832"/>
    </source>
</evidence>
<dbReference type="EMBL" id="JAGKHQ010000013">
    <property type="protein sequence ID" value="KAG7500383.1"/>
    <property type="molecule type" value="Genomic_DNA"/>
</dbReference>
<keyword evidence="14" id="KW-0328">Glycosyltransferase</keyword>
<keyword evidence="14" id="KW-0472">Membrane</keyword>
<proteinExistence type="inferred from homology"/>
<evidence type="ECO:0000259" key="16">
    <source>
        <dbReference type="Pfam" id="PF17039"/>
    </source>
</evidence>
<evidence type="ECO:0000256" key="10">
    <source>
        <dbReference type="ARBA" id="ARBA00036757"/>
    </source>
</evidence>
<evidence type="ECO:0000256" key="7">
    <source>
        <dbReference type="ARBA" id="ARBA00036234"/>
    </source>
</evidence>
<evidence type="ECO:0000256" key="1">
    <source>
        <dbReference type="ARBA" id="ARBA00004934"/>
    </source>
</evidence>
<name>A0AAV6R6S8_SOLSE</name>
<dbReference type="InterPro" id="IPR055270">
    <property type="entry name" value="Glyco_tran_10_C"/>
</dbReference>
<feature type="transmembrane region" description="Helical" evidence="14">
    <location>
        <begin position="26"/>
        <end position="48"/>
    </location>
</feature>
<comment type="subcellular location">
    <subcellularLocation>
        <location evidence="14">Golgi apparatus</location>
        <location evidence="14">Golgi stack membrane</location>
        <topology evidence="14">Single-pass type II membrane protein</topology>
    </subcellularLocation>
    <subcellularLocation>
        <location evidence="11">Golgi apparatus</location>
        <location evidence="11">trans-Golgi network membrane</location>
        <topology evidence="11">Single-pass type II membrane protein</topology>
    </subcellularLocation>
</comment>
<comment type="subunit">
    <text evidence="2">Homodimer.</text>
</comment>
<reference evidence="17 18" key="1">
    <citation type="journal article" date="2021" name="Sci. Rep.">
        <title>Chromosome anchoring in Senegalese sole (Solea senegalensis) reveals sex-associated markers and genome rearrangements in flatfish.</title>
        <authorList>
            <person name="Guerrero-Cozar I."/>
            <person name="Gomez-Garrido J."/>
            <person name="Berbel C."/>
            <person name="Martinez-Blanch J.F."/>
            <person name="Alioto T."/>
            <person name="Claros M.G."/>
            <person name="Gagnaire P.A."/>
            <person name="Manchado M."/>
        </authorList>
    </citation>
    <scope>NUCLEOTIDE SEQUENCE [LARGE SCALE GENOMIC DNA]</scope>
    <source>
        <strain evidence="17">Sse05_10M</strain>
    </source>
</reference>
<dbReference type="Proteomes" id="UP000693946">
    <property type="component" value="Linkage Group LG20"/>
</dbReference>
<keyword evidence="14" id="KW-1133">Transmembrane helix</keyword>
<evidence type="ECO:0000256" key="12">
    <source>
        <dbReference type="ARBA" id="ARBA00043828"/>
    </source>
</evidence>
<protein>
    <recommendedName>
        <fullName evidence="14">Fucosyltransferase</fullName>
        <ecNumber evidence="14">2.4.1.-</ecNumber>
    </recommendedName>
</protein>
<keyword evidence="14" id="KW-0812">Transmembrane</keyword>
<comment type="catalytic activity">
    <reaction evidence="9">
        <text>an N-acetyl-alpha-neuraminyl-(2-&gt;3)-beta-D-galactosyl-(1-&gt;4)-N-acetyl-beta-D-glucosaminyl derivative + GDP-beta-L-fucose = an alpha-Neu5Ac-(2-&gt;3)-beta-D-Gal-(1-&gt;4)-[alpha-L-Fuc-(1-&gt;3)]-beta-D-GlcNAc derivative + GDP + H(+)</text>
        <dbReference type="Rhea" id="RHEA:56076"/>
        <dbReference type="ChEBI" id="CHEBI:15378"/>
        <dbReference type="ChEBI" id="CHEBI:57273"/>
        <dbReference type="ChEBI" id="CHEBI:58189"/>
        <dbReference type="ChEBI" id="CHEBI:136545"/>
        <dbReference type="ChEBI" id="CHEBI:139509"/>
    </reaction>
    <physiologicalReaction direction="left-to-right" evidence="9">
        <dbReference type="Rhea" id="RHEA:56077"/>
    </physiologicalReaction>
</comment>
<dbReference type="InterPro" id="IPR031481">
    <property type="entry name" value="Glyco_tran_10_N"/>
</dbReference>
<dbReference type="InterPro" id="IPR001503">
    <property type="entry name" value="Glyco_trans_10"/>
</dbReference>
<evidence type="ECO:0000256" key="3">
    <source>
        <dbReference type="ARBA" id="ARBA00023034"/>
    </source>
</evidence>
<evidence type="ECO:0000256" key="6">
    <source>
        <dbReference type="ARBA" id="ARBA00036053"/>
    </source>
</evidence>
<dbReference type="PANTHER" id="PTHR11929">
    <property type="entry name" value="ALPHA- 1,3 -FUCOSYLTRANSFERASE"/>
    <property type="match status" value="1"/>
</dbReference>
<dbReference type="GO" id="GO:0017083">
    <property type="term" value="F:4-galactosyl-N-acetylglucosaminide 3-alpha-L-fucosyltransferase activity"/>
    <property type="evidence" value="ECO:0007669"/>
    <property type="project" value="UniProtKB-EC"/>
</dbReference>
<dbReference type="Pfam" id="PF17039">
    <property type="entry name" value="Glyco_tran_10_N"/>
    <property type="match status" value="1"/>
</dbReference>
<dbReference type="Pfam" id="PF00852">
    <property type="entry name" value="Glyco_transf_10"/>
    <property type="match status" value="1"/>
</dbReference>
<evidence type="ECO:0000256" key="9">
    <source>
        <dbReference type="ARBA" id="ARBA00036481"/>
    </source>
</evidence>
<keyword evidence="4" id="KW-0443">Lipid metabolism</keyword>
<keyword evidence="18" id="KW-1185">Reference proteome</keyword>
<evidence type="ECO:0000256" key="8">
    <source>
        <dbReference type="ARBA" id="ARBA00036295"/>
    </source>
</evidence>
<evidence type="ECO:0000256" key="13">
    <source>
        <dbReference type="ARBA" id="ARBA00043838"/>
    </source>
</evidence>
<evidence type="ECO:0000256" key="5">
    <source>
        <dbReference type="ARBA" id="ARBA00029329"/>
    </source>
</evidence>
<dbReference type="EC" id="2.4.1.-" evidence="14"/>
<comment type="catalytic activity">
    <reaction evidence="8">
        <text>alpha-N-glycoloylneuraminosyl-(2-&gt;3)-beta-D-galactosyl-(1-&gt;4)-N-acetyl-beta-D-glucosaminyl-(1-&gt;3)-beta-D-galactosyl-(1-&gt;4)-N-acetyl-beta-D-glucosaminyl-(1-&gt;3)-beta-D-galactosyl-(1-&gt;4)-beta-D-glucosyl-(1&lt;-&gt;1')-ceramide + GDP-beta-L-fucose = alpha-N-glycoloylneuraminosyl-(2-&gt;3)-beta-D-galactosyl-(1-&gt;4)-N-acetyl-beta-D-glucosaminyl-(1-&gt;3)-beta-D-galactosyl-(1-&gt;4)-[alpha-L-fucosyl-(1-&gt;3)]-N-acetyl-beta-D-glucosaminyl-(1-&gt;3)-beta-D-galactosyl-(1-&gt;4)-beta-D-glucosyl-(1&lt;-&gt;1')-ceramide + GDP + H(+)</text>
        <dbReference type="Rhea" id="RHEA:48388"/>
        <dbReference type="ChEBI" id="CHEBI:15378"/>
        <dbReference type="ChEBI" id="CHEBI:57273"/>
        <dbReference type="ChEBI" id="CHEBI:58189"/>
        <dbReference type="ChEBI" id="CHEBI:90383"/>
        <dbReference type="ChEBI" id="CHEBI:90384"/>
    </reaction>
    <physiologicalReaction direction="left-to-right" evidence="8">
        <dbReference type="Rhea" id="RHEA:48389"/>
    </physiologicalReaction>
</comment>